<gene>
    <name evidence="2" type="ORF">FYJ29_01865</name>
</gene>
<dbReference type="InterPro" id="IPR016732">
    <property type="entry name" value="UCP018688"/>
</dbReference>
<reference evidence="2 3" key="1">
    <citation type="submission" date="2019-08" db="EMBL/GenBank/DDBJ databases">
        <title>In-depth cultivation of the pig gut microbiome towards novel bacterial diversity and tailored functional studies.</title>
        <authorList>
            <person name="Wylensek D."/>
            <person name="Hitch T.C.A."/>
            <person name="Clavel T."/>
        </authorList>
    </citation>
    <scope>NUCLEOTIDE SEQUENCE [LARGE SCALE GENOMIC DNA]</scope>
    <source>
        <strain evidence="2 3">Oil-RF-744-WCA-WT-10</strain>
    </source>
</reference>
<dbReference type="EMBL" id="VULT01000002">
    <property type="protein sequence ID" value="MSS16524.1"/>
    <property type="molecule type" value="Genomic_DNA"/>
</dbReference>
<keyword evidence="3" id="KW-1185">Reference proteome</keyword>
<name>A0A6L5XCQ2_9BACT</name>
<dbReference type="GO" id="GO:0016740">
    <property type="term" value="F:transferase activity"/>
    <property type="evidence" value="ECO:0007669"/>
    <property type="project" value="UniProtKB-KW"/>
</dbReference>
<dbReference type="Proteomes" id="UP000483362">
    <property type="component" value="Unassembled WGS sequence"/>
</dbReference>
<evidence type="ECO:0000259" key="1">
    <source>
        <dbReference type="Pfam" id="PF09924"/>
    </source>
</evidence>
<keyword evidence="2" id="KW-0808">Transferase</keyword>
<dbReference type="InterPro" id="IPR016181">
    <property type="entry name" value="Acyl_CoA_acyltransferase"/>
</dbReference>
<protein>
    <submittedName>
        <fullName evidence="2">GNAT family N-acetyltransferase</fullName>
    </submittedName>
</protein>
<evidence type="ECO:0000313" key="2">
    <source>
        <dbReference type="EMBL" id="MSS16524.1"/>
    </source>
</evidence>
<dbReference type="Gene3D" id="3.40.630.30">
    <property type="match status" value="2"/>
</dbReference>
<comment type="caution">
    <text evidence="2">The sequence shown here is derived from an EMBL/GenBank/DDBJ whole genome shotgun (WGS) entry which is preliminary data.</text>
</comment>
<dbReference type="InterPro" id="IPR024320">
    <property type="entry name" value="LPG_synthase_C"/>
</dbReference>
<dbReference type="RefSeq" id="WP_154326908.1">
    <property type="nucleotide sequence ID" value="NZ_CP045696.1"/>
</dbReference>
<organism evidence="2 3">
    <name type="scientific">Sodaliphilus pleomorphus</name>
    <dbReference type="NCBI Taxonomy" id="2606626"/>
    <lineage>
        <taxon>Bacteria</taxon>
        <taxon>Pseudomonadati</taxon>
        <taxon>Bacteroidota</taxon>
        <taxon>Bacteroidia</taxon>
        <taxon>Bacteroidales</taxon>
        <taxon>Muribaculaceae</taxon>
        <taxon>Sodaliphilus</taxon>
    </lineage>
</organism>
<evidence type="ECO:0000313" key="3">
    <source>
        <dbReference type="Proteomes" id="UP000483362"/>
    </source>
</evidence>
<dbReference type="Pfam" id="PF09924">
    <property type="entry name" value="LPG_synthase_C"/>
    <property type="match status" value="1"/>
</dbReference>
<sequence length="590" mass="68600">MIKFHSLSTTDKDLVQRFTMWGNRQNCDLSFANLISWRFLYNTQYAIVGDYLVFRFYAGHHLAYMTPIARPELQPDGTLHVDPSRELSIEVLKAIRDDSIAMGHPFLLMGVCSYMVEKIEAALPGTFDMKLSRDYSDYIYTREKLANLAGKHLQSKRNHINKFKKLYPGYVYKPLTPDLIPECLRLEQEWRRNQEEPGQSATTYDESRVEELRSMTRAFDRWERLQLTGGTIWVDGKLVAFTFGCPINHCTFDVCVEKADTSYEGAFTIINQEFVRHLPEQYTYINREEDMGEEGLRKSKLSYKPDLLLEKYTLTEKRPLADFEDQERIDKETRALWKLVFNDPEPFIELYFGRVYKSEYNYTCQIGRHVVAALQALPYTLLYHGREVPTAYMSGVSVHPDWRKQDVGNNLMRQAHFAIYHKGVVLATLIPAEQWLYGWYRKCGYAECITCTPPPKGIGTMSYDELDRLQRLQPCGIIHDREGYDIIQADYRLCPEGYDDGRKQPLQGMMRVINALKALQLYAARHPDYSGTIRVQNDKDIPRNNAYYRIARGTVEMSDEPDASALKLDIRQLADFIFKDENATMTLMLN</sequence>
<proteinExistence type="predicted"/>
<feature type="domain" description="Phosphatidylglycerol lysyltransferase C-terminal" evidence="1">
    <location>
        <begin position="23"/>
        <end position="314"/>
    </location>
</feature>
<dbReference type="AlphaFoldDB" id="A0A6L5XCQ2"/>
<accession>A0A6L5XCQ2</accession>
<dbReference type="PANTHER" id="PTHR41373">
    <property type="entry name" value="DUF2156 DOMAIN-CONTAINING PROTEIN"/>
    <property type="match status" value="1"/>
</dbReference>
<dbReference type="SUPFAM" id="SSF55729">
    <property type="entry name" value="Acyl-CoA N-acyltransferases (Nat)"/>
    <property type="match status" value="3"/>
</dbReference>
<dbReference type="Pfam" id="PF13527">
    <property type="entry name" value="Acetyltransf_9"/>
    <property type="match status" value="1"/>
</dbReference>
<dbReference type="PANTHER" id="PTHR41373:SF1">
    <property type="entry name" value="PHOSPHATIDYLGLYCEROL LYSYLTRANSFERASE C-TERMINAL DOMAIN-CONTAINING PROTEIN"/>
    <property type="match status" value="1"/>
</dbReference>